<keyword evidence="2 4" id="KW-0863">Zinc-finger</keyword>
<evidence type="ECO:0000313" key="8">
    <source>
        <dbReference type="Proteomes" id="UP000747542"/>
    </source>
</evidence>
<gene>
    <name evidence="7" type="ORF">Hamer_G024236</name>
</gene>
<dbReference type="GO" id="GO:0008270">
    <property type="term" value="F:zinc ion binding"/>
    <property type="evidence" value="ECO:0007669"/>
    <property type="project" value="UniProtKB-KW"/>
</dbReference>
<dbReference type="InterPro" id="IPR006578">
    <property type="entry name" value="MADF-dom"/>
</dbReference>
<sequence>MAGSDKWSADTITRFLEEYMKHPCLWDSSNEYHKNRDARITAEREILKELNMENVDVKVFRNKIKNIRNTYRLEVQKVNTNKKSEHGREVFYTTKLTWFPLADQFLKKTLEYRDTHPSLRSSVSYHYDLPSDISGSFIAKCKHCGKEMKGSSKATSNLLNHI</sequence>
<evidence type="ECO:0000256" key="3">
    <source>
        <dbReference type="ARBA" id="ARBA00022833"/>
    </source>
</evidence>
<evidence type="ECO:0000259" key="6">
    <source>
        <dbReference type="PROSITE" id="PS51029"/>
    </source>
</evidence>
<comment type="caution">
    <text evidence="7">The sequence shown here is derived from an EMBL/GenBank/DDBJ whole genome shotgun (WGS) entry which is preliminary data.</text>
</comment>
<dbReference type="Pfam" id="PF10545">
    <property type="entry name" value="MADF_DNA_bdg"/>
    <property type="match status" value="1"/>
</dbReference>
<proteinExistence type="predicted"/>
<dbReference type="SMART" id="SM00595">
    <property type="entry name" value="MADF"/>
    <property type="match status" value="1"/>
</dbReference>
<accession>A0A8J5JWL1</accession>
<evidence type="ECO:0000256" key="2">
    <source>
        <dbReference type="ARBA" id="ARBA00022771"/>
    </source>
</evidence>
<evidence type="ECO:0000256" key="4">
    <source>
        <dbReference type="PROSITE-ProRule" id="PRU00027"/>
    </source>
</evidence>
<dbReference type="Pfam" id="PF02892">
    <property type="entry name" value="zf-BED"/>
    <property type="match status" value="1"/>
</dbReference>
<dbReference type="EMBL" id="JAHLQT010031019">
    <property type="protein sequence ID" value="KAG7160674.1"/>
    <property type="molecule type" value="Genomic_DNA"/>
</dbReference>
<dbReference type="PANTHER" id="PTHR21505:SF8">
    <property type="entry name" value="DPT-YFP REPRESSOR BY OVEREXPRESSION, ISOFORM D-RELATED"/>
    <property type="match status" value="1"/>
</dbReference>
<name>A0A8J5JWL1_HOMAM</name>
<dbReference type="AlphaFoldDB" id="A0A8J5JWL1"/>
<feature type="non-terminal residue" evidence="7">
    <location>
        <position position="162"/>
    </location>
</feature>
<protein>
    <submittedName>
        <fullName evidence="7">Putative Alcohol dehydrogenase transcription factor Myb/SANT-like and antistasin family-like protein</fullName>
    </submittedName>
</protein>
<keyword evidence="8" id="KW-1185">Reference proteome</keyword>
<dbReference type="PROSITE" id="PS50808">
    <property type="entry name" value="ZF_BED"/>
    <property type="match status" value="1"/>
</dbReference>
<evidence type="ECO:0000259" key="5">
    <source>
        <dbReference type="PROSITE" id="PS50808"/>
    </source>
</evidence>
<dbReference type="PROSITE" id="PS51029">
    <property type="entry name" value="MADF"/>
    <property type="match status" value="1"/>
</dbReference>
<feature type="domain" description="BED-type" evidence="5">
    <location>
        <begin position="139"/>
        <end position="162"/>
    </location>
</feature>
<keyword evidence="1" id="KW-0479">Metal-binding</keyword>
<evidence type="ECO:0000313" key="7">
    <source>
        <dbReference type="EMBL" id="KAG7160674.1"/>
    </source>
</evidence>
<keyword evidence="3" id="KW-0862">Zinc</keyword>
<reference evidence="7" key="1">
    <citation type="journal article" date="2021" name="Sci. Adv.">
        <title>The American lobster genome reveals insights on longevity, neural, and immune adaptations.</title>
        <authorList>
            <person name="Polinski J.M."/>
            <person name="Zimin A.V."/>
            <person name="Clark K.F."/>
            <person name="Kohn A.B."/>
            <person name="Sadowski N."/>
            <person name="Timp W."/>
            <person name="Ptitsyn A."/>
            <person name="Khanna P."/>
            <person name="Romanova D.Y."/>
            <person name="Williams P."/>
            <person name="Greenwood S.J."/>
            <person name="Moroz L.L."/>
            <person name="Walt D.R."/>
            <person name="Bodnar A.G."/>
        </authorList>
    </citation>
    <scope>NUCLEOTIDE SEQUENCE</scope>
    <source>
        <strain evidence="7">GMGI-L3</strain>
    </source>
</reference>
<organism evidence="7 8">
    <name type="scientific">Homarus americanus</name>
    <name type="common">American lobster</name>
    <dbReference type="NCBI Taxonomy" id="6706"/>
    <lineage>
        <taxon>Eukaryota</taxon>
        <taxon>Metazoa</taxon>
        <taxon>Ecdysozoa</taxon>
        <taxon>Arthropoda</taxon>
        <taxon>Crustacea</taxon>
        <taxon>Multicrustacea</taxon>
        <taxon>Malacostraca</taxon>
        <taxon>Eumalacostraca</taxon>
        <taxon>Eucarida</taxon>
        <taxon>Decapoda</taxon>
        <taxon>Pleocyemata</taxon>
        <taxon>Astacidea</taxon>
        <taxon>Nephropoidea</taxon>
        <taxon>Nephropidae</taxon>
        <taxon>Homarus</taxon>
    </lineage>
</organism>
<dbReference type="PANTHER" id="PTHR21505">
    <property type="entry name" value="MADF DOMAIN-CONTAINING PROTEIN-RELATED"/>
    <property type="match status" value="1"/>
</dbReference>
<dbReference type="Proteomes" id="UP000747542">
    <property type="component" value="Unassembled WGS sequence"/>
</dbReference>
<evidence type="ECO:0000256" key="1">
    <source>
        <dbReference type="ARBA" id="ARBA00022723"/>
    </source>
</evidence>
<feature type="domain" description="MADF" evidence="6">
    <location>
        <begin position="14"/>
        <end position="104"/>
    </location>
</feature>
<dbReference type="GO" id="GO:0003677">
    <property type="term" value="F:DNA binding"/>
    <property type="evidence" value="ECO:0007669"/>
    <property type="project" value="InterPro"/>
</dbReference>
<dbReference type="InterPro" id="IPR003656">
    <property type="entry name" value="Znf_BED"/>
</dbReference>